<dbReference type="eggNOG" id="COG0283">
    <property type="taxonomic scope" value="Bacteria"/>
</dbReference>
<dbReference type="GO" id="GO:0005737">
    <property type="term" value="C:cytoplasm"/>
    <property type="evidence" value="ECO:0007669"/>
    <property type="project" value="UniProtKB-SubCell"/>
</dbReference>
<feature type="transmembrane region" description="Helical" evidence="9">
    <location>
        <begin position="26"/>
        <end position="53"/>
    </location>
</feature>
<keyword evidence="12" id="KW-1185">Reference proteome</keyword>
<keyword evidence="9" id="KW-0812">Transmembrane</keyword>
<dbReference type="Gene3D" id="3.40.50.300">
    <property type="entry name" value="P-loop containing nucleotide triphosphate hydrolases"/>
    <property type="match status" value="1"/>
</dbReference>
<keyword evidence="2 8" id="KW-0808">Transferase</keyword>
<accession>U7D6I6</accession>
<dbReference type="PATRIC" id="fig|1313304.3.peg.1521"/>
<dbReference type="GO" id="GO:0005524">
    <property type="term" value="F:ATP binding"/>
    <property type="evidence" value="ECO:0007669"/>
    <property type="project" value="UniProtKB-UniRule"/>
</dbReference>
<evidence type="ECO:0000256" key="7">
    <source>
        <dbReference type="ARBA" id="ARBA00048478"/>
    </source>
</evidence>
<gene>
    <name evidence="8" type="primary">cmk</name>
    <name evidence="11" type="ORF">CALK_1593</name>
</gene>
<comment type="subcellular location">
    <subcellularLocation>
        <location evidence="8">Cytoplasm</location>
    </subcellularLocation>
</comment>
<dbReference type="Proteomes" id="UP000017148">
    <property type="component" value="Unassembled WGS sequence"/>
</dbReference>
<keyword evidence="8" id="KW-0963">Cytoplasm</keyword>
<evidence type="ECO:0000256" key="6">
    <source>
        <dbReference type="ARBA" id="ARBA00047615"/>
    </source>
</evidence>
<comment type="catalytic activity">
    <reaction evidence="7 8">
        <text>CMP + ATP = CDP + ADP</text>
        <dbReference type="Rhea" id="RHEA:11600"/>
        <dbReference type="ChEBI" id="CHEBI:30616"/>
        <dbReference type="ChEBI" id="CHEBI:58069"/>
        <dbReference type="ChEBI" id="CHEBI:60377"/>
        <dbReference type="ChEBI" id="CHEBI:456216"/>
        <dbReference type="EC" id="2.7.4.25"/>
    </reaction>
</comment>
<dbReference type="InterPro" id="IPR011994">
    <property type="entry name" value="Cytidylate_kinase_dom"/>
</dbReference>
<keyword evidence="4 8" id="KW-0418">Kinase</keyword>
<feature type="binding site" evidence="8">
    <location>
        <begin position="55"/>
        <end position="63"/>
    </location>
    <ligand>
        <name>ATP</name>
        <dbReference type="ChEBI" id="CHEBI:30616"/>
    </ligand>
</feature>
<dbReference type="GO" id="GO:0006220">
    <property type="term" value="P:pyrimidine nucleotide metabolic process"/>
    <property type="evidence" value="ECO:0007669"/>
    <property type="project" value="UniProtKB-UniRule"/>
</dbReference>
<keyword evidence="3 8" id="KW-0547">Nucleotide-binding</keyword>
<dbReference type="GO" id="GO:0036430">
    <property type="term" value="F:CMP kinase activity"/>
    <property type="evidence" value="ECO:0007669"/>
    <property type="project" value="RHEA"/>
</dbReference>
<comment type="catalytic activity">
    <reaction evidence="6 8">
        <text>dCMP + ATP = dCDP + ADP</text>
        <dbReference type="Rhea" id="RHEA:25094"/>
        <dbReference type="ChEBI" id="CHEBI:30616"/>
        <dbReference type="ChEBI" id="CHEBI:57566"/>
        <dbReference type="ChEBI" id="CHEBI:58593"/>
        <dbReference type="ChEBI" id="CHEBI:456216"/>
        <dbReference type="EC" id="2.7.4.25"/>
    </reaction>
</comment>
<dbReference type="AlphaFoldDB" id="U7D6I6"/>
<dbReference type="GO" id="GO:0036431">
    <property type="term" value="F:dCMP kinase activity"/>
    <property type="evidence" value="ECO:0007669"/>
    <property type="project" value="InterPro"/>
</dbReference>
<dbReference type="InterPro" id="IPR003136">
    <property type="entry name" value="Cytidylate_kin"/>
</dbReference>
<dbReference type="HAMAP" id="MF_00238">
    <property type="entry name" value="Cytidyl_kinase_type1"/>
    <property type="match status" value="1"/>
</dbReference>
<sequence>MNNPSYILMRYTILSMTYKLKCVKDYIIITFFKIHFLFYVNSWIGVFCLIVTIDGPAGSGKSSTAREVARRTGFNHLDTGAMYRGITVAAIEAGISPEEHSKLTKLLSSITLSFANEDGKTVLYLNDRNVSTEIRSRETSKNVSAYSAIAEVRAAMTQLQQELAHAADTVCEGRDMGTVVFPHAELKFFMVASLEERAKRRLQDLHTETISFDEMAREIAQRDTLDSTRAEAPLLEPADAYRLDTTDLTFEEQVAYIIRKIEHSKTV</sequence>
<evidence type="ECO:0000256" key="8">
    <source>
        <dbReference type="HAMAP-Rule" id="MF_00238"/>
    </source>
</evidence>
<keyword evidence="9" id="KW-1133">Transmembrane helix</keyword>
<dbReference type="SUPFAM" id="SSF52540">
    <property type="entry name" value="P-loop containing nucleoside triphosphate hydrolases"/>
    <property type="match status" value="1"/>
</dbReference>
<evidence type="ECO:0000256" key="4">
    <source>
        <dbReference type="ARBA" id="ARBA00022777"/>
    </source>
</evidence>
<dbReference type="CDD" id="cd02020">
    <property type="entry name" value="CMPK"/>
    <property type="match status" value="1"/>
</dbReference>
<evidence type="ECO:0000256" key="9">
    <source>
        <dbReference type="SAM" id="Phobius"/>
    </source>
</evidence>
<evidence type="ECO:0000256" key="2">
    <source>
        <dbReference type="ARBA" id="ARBA00022679"/>
    </source>
</evidence>
<evidence type="ECO:0000256" key="5">
    <source>
        <dbReference type="ARBA" id="ARBA00022840"/>
    </source>
</evidence>
<proteinExistence type="inferred from homology"/>
<dbReference type="Pfam" id="PF02224">
    <property type="entry name" value="Cytidylate_kin"/>
    <property type="match status" value="1"/>
</dbReference>
<dbReference type="EC" id="2.7.4.25" evidence="8"/>
<evidence type="ECO:0000259" key="10">
    <source>
        <dbReference type="Pfam" id="PF02224"/>
    </source>
</evidence>
<protein>
    <recommendedName>
        <fullName evidence="8">Cytidylate kinase</fullName>
        <shortName evidence="8">CK</shortName>
        <ecNumber evidence="8">2.7.4.25</ecNumber>
    </recommendedName>
    <alternativeName>
        <fullName evidence="8">Cytidine monophosphate kinase</fullName>
        <shortName evidence="8">CMP kinase</shortName>
    </alternativeName>
</protein>
<evidence type="ECO:0000256" key="1">
    <source>
        <dbReference type="ARBA" id="ARBA00009427"/>
    </source>
</evidence>
<keyword evidence="5 8" id="KW-0067">ATP-binding</keyword>
<organism evidence="11 12">
    <name type="scientific">Chitinivibrio alkaliphilus ACht1</name>
    <dbReference type="NCBI Taxonomy" id="1313304"/>
    <lineage>
        <taxon>Bacteria</taxon>
        <taxon>Pseudomonadati</taxon>
        <taxon>Fibrobacterota</taxon>
        <taxon>Chitinivibrionia</taxon>
        <taxon>Chitinivibrionales</taxon>
        <taxon>Chitinivibrionaceae</taxon>
        <taxon>Chitinivibrio</taxon>
    </lineage>
</organism>
<name>U7D6I6_9BACT</name>
<evidence type="ECO:0000256" key="3">
    <source>
        <dbReference type="ARBA" id="ARBA00022741"/>
    </source>
</evidence>
<dbReference type="STRING" id="1313304.CALK_1593"/>
<comment type="similarity">
    <text evidence="1 8">Belongs to the cytidylate kinase family. Type 1 subfamily.</text>
</comment>
<feature type="domain" description="Cytidylate kinase" evidence="10">
    <location>
        <begin position="51"/>
        <end position="262"/>
    </location>
</feature>
<dbReference type="InterPro" id="IPR027417">
    <property type="entry name" value="P-loop_NTPase"/>
</dbReference>
<evidence type="ECO:0000313" key="11">
    <source>
        <dbReference type="EMBL" id="ERP31548.1"/>
    </source>
</evidence>
<evidence type="ECO:0000313" key="12">
    <source>
        <dbReference type="Proteomes" id="UP000017148"/>
    </source>
</evidence>
<dbReference type="NCBIfam" id="TIGR00017">
    <property type="entry name" value="cmk"/>
    <property type="match status" value="1"/>
</dbReference>
<dbReference type="EMBL" id="ASJR01000012">
    <property type="protein sequence ID" value="ERP31548.1"/>
    <property type="molecule type" value="Genomic_DNA"/>
</dbReference>
<comment type="caution">
    <text evidence="11">The sequence shown here is derived from an EMBL/GenBank/DDBJ whole genome shotgun (WGS) entry which is preliminary data.</text>
</comment>
<reference evidence="11 12" key="1">
    <citation type="journal article" date="2013" name="Environ. Microbiol.">
        <title>Genome analysis of Chitinivibrio alkaliphilus gen. nov., sp. nov., a novel extremely haloalkaliphilic anaerobic chitinolytic bacterium from the candidate phylum Termite Group 3.</title>
        <authorList>
            <person name="Sorokin D.Y."/>
            <person name="Gumerov V.M."/>
            <person name="Rakitin A.L."/>
            <person name="Beletsky A.V."/>
            <person name="Damste J.S."/>
            <person name="Muyzer G."/>
            <person name="Mardanov A.V."/>
            <person name="Ravin N.V."/>
        </authorList>
    </citation>
    <scope>NUCLEOTIDE SEQUENCE [LARGE SCALE GENOMIC DNA]</scope>
    <source>
        <strain evidence="11 12">ACht1</strain>
    </source>
</reference>
<keyword evidence="9" id="KW-0472">Membrane</keyword>